<sequence>MRFSNMFQLYAIAACSSHALALGTAEGQRGAAVVQRDSIGAGADGVQHQSLERRSPSPGLFGSRRGGRTRTKAAPAAPKEEFFDANDSFPRQKANARLAELQRANPQQTGSGAGRPSRADAASRLAALQQANPQQTGSGTTRPSRADAASRLAALQQANPQQTGSGTTRPSRADAASRLAALQQANPQQADPTTGRPGGGTGAAQEDQFFDANDRTARQQASARLAQLQRANPQRADPQRPTLSRSGQIQKRPRRPRGRGLGLSQAV</sequence>
<evidence type="ECO:0000313" key="4">
    <source>
        <dbReference type="Proteomes" id="UP000294847"/>
    </source>
</evidence>
<evidence type="ECO:0000313" key="3">
    <source>
        <dbReference type="EMBL" id="QBZ57659.1"/>
    </source>
</evidence>
<organism evidence="3 4">
    <name type="scientific">Pyricularia oryzae</name>
    <name type="common">Rice blast fungus</name>
    <name type="synonym">Magnaporthe oryzae</name>
    <dbReference type="NCBI Taxonomy" id="318829"/>
    <lineage>
        <taxon>Eukaryota</taxon>
        <taxon>Fungi</taxon>
        <taxon>Dikarya</taxon>
        <taxon>Ascomycota</taxon>
        <taxon>Pezizomycotina</taxon>
        <taxon>Sordariomycetes</taxon>
        <taxon>Sordariomycetidae</taxon>
        <taxon>Magnaporthales</taxon>
        <taxon>Pyriculariaceae</taxon>
        <taxon>Pyricularia</taxon>
    </lineage>
</organism>
<feature type="compositionally biased region" description="Polar residues" evidence="1">
    <location>
        <begin position="132"/>
        <end position="143"/>
    </location>
</feature>
<feature type="compositionally biased region" description="Low complexity" evidence="1">
    <location>
        <begin position="173"/>
        <end position="195"/>
    </location>
</feature>
<feature type="region of interest" description="Disordered" evidence="1">
    <location>
        <begin position="43"/>
        <end position="89"/>
    </location>
</feature>
<proteinExistence type="predicted"/>
<feature type="compositionally biased region" description="Low complexity" evidence="1">
    <location>
        <begin position="218"/>
        <end position="231"/>
    </location>
</feature>
<feature type="chain" id="PRO_5043769756" evidence="2">
    <location>
        <begin position="22"/>
        <end position="267"/>
    </location>
</feature>
<protein>
    <submittedName>
        <fullName evidence="3">Uncharacterized protein</fullName>
    </submittedName>
</protein>
<dbReference type="EMBL" id="CP034205">
    <property type="protein sequence ID" value="QBZ57659.1"/>
    <property type="molecule type" value="Genomic_DNA"/>
</dbReference>
<feature type="compositionally biased region" description="Low complexity" evidence="1">
    <location>
        <begin position="119"/>
        <end position="131"/>
    </location>
</feature>
<accession>A0A4P7N560</accession>
<feature type="compositionally biased region" description="Polar residues" evidence="1">
    <location>
        <begin position="159"/>
        <end position="170"/>
    </location>
</feature>
<name>A0A4P7N560_PYROR</name>
<feature type="region of interest" description="Disordered" evidence="1">
    <location>
        <begin position="102"/>
        <end position="267"/>
    </location>
</feature>
<evidence type="ECO:0000256" key="2">
    <source>
        <dbReference type="SAM" id="SignalP"/>
    </source>
</evidence>
<keyword evidence="2" id="KW-0732">Signal</keyword>
<dbReference type="Proteomes" id="UP000294847">
    <property type="component" value="Chromosome 2"/>
</dbReference>
<dbReference type="AlphaFoldDB" id="A0A4P7N560"/>
<feature type="signal peptide" evidence="2">
    <location>
        <begin position="1"/>
        <end position="21"/>
    </location>
</feature>
<evidence type="ECO:0000256" key="1">
    <source>
        <dbReference type="SAM" id="MobiDB-lite"/>
    </source>
</evidence>
<reference evidence="3 4" key="1">
    <citation type="journal article" date="2019" name="Mol. Biol. Evol.">
        <title>Blast fungal genomes show frequent chromosomal changes, gene gains and losses, and effector gene turnover.</title>
        <authorList>
            <person name="Gomez Luciano L.B."/>
            <person name="Jason Tsai I."/>
            <person name="Chuma I."/>
            <person name="Tosa Y."/>
            <person name="Chen Y.H."/>
            <person name="Li J.Y."/>
            <person name="Li M.Y."/>
            <person name="Jade Lu M.Y."/>
            <person name="Nakayashiki H."/>
            <person name="Li W.H."/>
        </authorList>
    </citation>
    <scope>NUCLEOTIDE SEQUENCE [LARGE SCALE GENOMIC DNA]</scope>
    <source>
        <strain evidence="3">MZ5-1-6</strain>
    </source>
</reference>
<gene>
    <name evidence="3" type="ORF">PoMZ_02593</name>
</gene>
<dbReference type="PROSITE" id="PS51257">
    <property type="entry name" value="PROKAR_LIPOPROTEIN"/>
    <property type="match status" value="1"/>
</dbReference>
<feature type="compositionally biased region" description="Low complexity" evidence="1">
    <location>
        <begin position="146"/>
        <end position="158"/>
    </location>
</feature>